<organism evidence="2">
    <name type="scientific">Aureococcus anophagefferens</name>
    <name type="common">Harmful bloom alga</name>
    <dbReference type="NCBI Taxonomy" id="44056"/>
    <lineage>
        <taxon>Eukaryota</taxon>
        <taxon>Sar</taxon>
        <taxon>Stramenopiles</taxon>
        <taxon>Ochrophyta</taxon>
        <taxon>Pelagophyceae</taxon>
        <taxon>Pelagomonadales</taxon>
        <taxon>Pelagomonadaceae</taxon>
        <taxon>Aureococcus</taxon>
    </lineage>
</organism>
<dbReference type="AlphaFoldDB" id="F0YRX1"/>
<sequence length="269" mass="26533">AFGGGAGAVLGFTAAPGDAALDAADAARARALLGCANLRDGAGGAPPAAAAASRDAWAEAVLAAALGGRGPGPAYVALCLAEAEHARGLLHAARRRGGPGAPPFSLRVVGRWDGTADGAAAAARGEDPLAPGAGLLLDAAAGRAAPDGERDATALACLQFFDVADDLSPAHAGLLLRALQRTPPAGRVRFRDAARRCRRRPRVARFGALGWLAGAAAPAPAGAGAAAAPAAAAPPGAPLRRSVAALVLDDEARVIEHRAADAALRLRLD</sequence>
<protein>
    <submittedName>
        <fullName evidence="1">Uncharacterized protein</fullName>
    </submittedName>
</protein>
<evidence type="ECO:0000313" key="1">
    <source>
        <dbReference type="EMBL" id="EGB02138.1"/>
    </source>
</evidence>
<dbReference type="InParanoid" id="F0YRX1"/>
<evidence type="ECO:0000313" key="2">
    <source>
        <dbReference type="Proteomes" id="UP000002729"/>
    </source>
</evidence>
<accession>F0YRX1</accession>
<dbReference type="EMBL" id="GL833776">
    <property type="protein sequence ID" value="EGB02138.1"/>
    <property type="molecule type" value="Genomic_DNA"/>
</dbReference>
<proteinExistence type="predicted"/>
<keyword evidence="2" id="KW-1185">Reference proteome</keyword>
<gene>
    <name evidence="1" type="ORF">AURANDRAFT_69162</name>
</gene>
<reference evidence="1 2" key="1">
    <citation type="journal article" date="2011" name="Proc. Natl. Acad. Sci. U.S.A.">
        <title>Niche of harmful alga Aureococcus anophagefferens revealed through ecogenomics.</title>
        <authorList>
            <person name="Gobler C.J."/>
            <person name="Berry D.L."/>
            <person name="Dyhrman S.T."/>
            <person name="Wilhelm S.W."/>
            <person name="Salamov A."/>
            <person name="Lobanov A.V."/>
            <person name="Zhang Y."/>
            <person name="Collier J.L."/>
            <person name="Wurch L.L."/>
            <person name="Kustka A.B."/>
            <person name="Dill B.D."/>
            <person name="Shah M."/>
            <person name="VerBerkmoes N.C."/>
            <person name="Kuo A."/>
            <person name="Terry A."/>
            <person name="Pangilinan J."/>
            <person name="Lindquist E.A."/>
            <person name="Lucas S."/>
            <person name="Paulsen I.T."/>
            <person name="Hattenrath-Lehmann T.K."/>
            <person name="Talmage S.C."/>
            <person name="Walker E.A."/>
            <person name="Koch F."/>
            <person name="Burson A.M."/>
            <person name="Marcoval M.A."/>
            <person name="Tang Y.Z."/>
            <person name="Lecleir G.R."/>
            <person name="Coyne K.J."/>
            <person name="Berg G.M."/>
            <person name="Bertrand E.M."/>
            <person name="Saito M.A."/>
            <person name="Gladyshev V.N."/>
            <person name="Grigoriev I.V."/>
        </authorList>
    </citation>
    <scope>NUCLEOTIDE SEQUENCE [LARGE SCALE GENOMIC DNA]</scope>
    <source>
        <strain evidence="2">CCMP 1984</strain>
    </source>
</reference>
<name>F0YRX1_AURAN</name>
<dbReference type="RefSeq" id="XP_009043163.1">
    <property type="nucleotide sequence ID" value="XM_009044915.1"/>
</dbReference>
<dbReference type="KEGG" id="aaf:AURANDRAFT_69162"/>
<dbReference type="GeneID" id="20227284"/>
<dbReference type="Proteomes" id="UP000002729">
    <property type="component" value="Unassembled WGS sequence"/>
</dbReference>
<feature type="non-terminal residue" evidence="1">
    <location>
        <position position="1"/>
    </location>
</feature>
<feature type="non-terminal residue" evidence="1">
    <location>
        <position position="269"/>
    </location>
</feature>